<protein>
    <submittedName>
        <fullName evidence="5">Gfo/Idh/MocA family oxidoreductase</fullName>
    </submittedName>
</protein>
<dbReference type="Pfam" id="PF01408">
    <property type="entry name" value="GFO_IDH_MocA"/>
    <property type="match status" value="1"/>
</dbReference>
<dbReference type="GO" id="GO:0016491">
    <property type="term" value="F:oxidoreductase activity"/>
    <property type="evidence" value="ECO:0007669"/>
    <property type="project" value="UniProtKB-KW"/>
</dbReference>
<dbReference type="SUPFAM" id="SSF55347">
    <property type="entry name" value="Glyceraldehyde-3-phosphate dehydrogenase-like, C-terminal domain"/>
    <property type="match status" value="1"/>
</dbReference>
<keyword evidence="2" id="KW-0560">Oxidoreductase</keyword>
<evidence type="ECO:0000313" key="5">
    <source>
        <dbReference type="EMBL" id="QCJ01114.1"/>
    </source>
</evidence>
<evidence type="ECO:0000313" key="6">
    <source>
        <dbReference type="Proteomes" id="UP000298545"/>
    </source>
</evidence>
<dbReference type="InterPro" id="IPR050984">
    <property type="entry name" value="Gfo/Idh/MocA_domain"/>
</dbReference>
<keyword evidence="5" id="KW-0614">Plasmid</keyword>
<name>A0A4D7DVM1_9HYPH</name>
<dbReference type="Gene3D" id="3.40.50.720">
    <property type="entry name" value="NAD(P)-binding Rossmann-like Domain"/>
    <property type="match status" value="1"/>
</dbReference>
<dbReference type="InterPro" id="IPR036291">
    <property type="entry name" value="NAD(P)-bd_dom_sf"/>
</dbReference>
<dbReference type="AlphaFoldDB" id="A0A4D7DVM1"/>
<dbReference type="EMBL" id="CP039694">
    <property type="protein sequence ID" value="QCJ01114.1"/>
    <property type="molecule type" value="Genomic_DNA"/>
</dbReference>
<dbReference type="KEGG" id="alf:CFBP5473_24560"/>
<dbReference type="PANTHER" id="PTHR22604">
    <property type="entry name" value="OXIDOREDUCTASES"/>
    <property type="match status" value="1"/>
</dbReference>
<comment type="similarity">
    <text evidence="1">Belongs to the Gfo/Idh/MocA family.</text>
</comment>
<evidence type="ECO:0000259" key="4">
    <source>
        <dbReference type="Pfam" id="PF22725"/>
    </source>
</evidence>
<dbReference type="SUPFAM" id="SSF51735">
    <property type="entry name" value="NAD(P)-binding Rossmann-fold domains"/>
    <property type="match status" value="1"/>
</dbReference>
<feature type="domain" description="Gfo/Idh/MocA-like oxidoreductase N-terminal" evidence="3">
    <location>
        <begin position="32"/>
        <end position="147"/>
    </location>
</feature>
<reference evidence="5 6" key="1">
    <citation type="submission" date="2019-04" db="EMBL/GenBank/DDBJ databases">
        <title>Complete genome sequence of Agrobacterium larrymoorei CFBP5473.</title>
        <authorList>
            <person name="Haryono M."/>
            <person name="Chou L."/>
            <person name="Lin Y.-C."/>
            <person name="Lai E.-M."/>
            <person name="Kuo C.-H."/>
        </authorList>
    </citation>
    <scope>NUCLEOTIDE SEQUENCE [LARGE SCALE GENOMIC DNA]</scope>
    <source>
        <strain evidence="5 6">CFBP5473</strain>
        <plasmid evidence="6">pticfbp5473</plasmid>
    </source>
</reference>
<dbReference type="Proteomes" id="UP000298545">
    <property type="component" value="Plasmid pTiCFBP5473"/>
</dbReference>
<dbReference type="OrthoDB" id="9792935at2"/>
<feature type="domain" description="GFO/IDH/MocA-like oxidoreductase" evidence="4">
    <location>
        <begin position="161"/>
        <end position="279"/>
    </location>
</feature>
<dbReference type="InterPro" id="IPR055170">
    <property type="entry name" value="GFO_IDH_MocA-like_dom"/>
</dbReference>
<dbReference type="Gene3D" id="3.30.360.10">
    <property type="entry name" value="Dihydrodipicolinate Reductase, domain 2"/>
    <property type="match status" value="1"/>
</dbReference>
<evidence type="ECO:0000256" key="1">
    <source>
        <dbReference type="ARBA" id="ARBA00010928"/>
    </source>
</evidence>
<dbReference type="GO" id="GO:0000166">
    <property type="term" value="F:nucleotide binding"/>
    <property type="evidence" value="ECO:0007669"/>
    <property type="project" value="InterPro"/>
</dbReference>
<geneLocation type="plasmid" evidence="6">
    <name>pticfbp5473</name>
</geneLocation>
<sequence length="357" mass="37483">MTGAGWGKAGGAVRRLAAGATFASRSCKMADIRWGILGTGWIAGLFAEDLSKTSGAVCAAVASRDATRAEAFATHHSIPRSHGDYAALAADPDVDVVYIASPHSHHHQHTRMMLEAGKNVLVEKPFTMNAEQAADLLALAREKGLFIMDAMWTLCNPLYGELQSRIAAGSIGTPRAFSAHIGPMGTGANSRVADPDLGGSFTLECMVYPLNILAGLAPNLTKTATVGASGLLTARGVDSASSITLNTSDGYASMAGGFVPETEGMAGSGFHLIGDKGWLAVTDNLFNPGKALFSTAAGVEELIDPGHEARYGWEIEEVGRCLREGRWESSRVPHDLTLGVIELLDKAVIQIHGKVLS</sequence>
<evidence type="ECO:0000259" key="3">
    <source>
        <dbReference type="Pfam" id="PF01408"/>
    </source>
</evidence>
<dbReference type="Pfam" id="PF22725">
    <property type="entry name" value="GFO_IDH_MocA_C3"/>
    <property type="match status" value="1"/>
</dbReference>
<dbReference type="STRING" id="1367849.GCA_000518585_04110"/>
<evidence type="ECO:0000256" key="2">
    <source>
        <dbReference type="ARBA" id="ARBA00023002"/>
    </source>
</evidence>
<gene>
    <name evidence="5" type="ORF">CFBP5473_24560</name>
</gene>
<dbReference type="PANTHER" id="PTHR22604:SF105">
    <property type="entry name" value="TRANS-1,2-DIHYDROBENZENE-1,2-DIOL DEHYDROGENASE"/>
    <property type="match status" value="1"/>
</dbReference>
<organism evidence="5 6">
    <name type="scientific">Agrobacterium larrymoorei</name>
    <dbReference type="NCBI Taxonomy" id="160699"/>
    <lineage>
        <taxon>Bacteria</taxon>
        <taxon>Pseudomonadati</taxon>
        <taxon>Pseudomonadota</taxon>
        <taxon>Alphaproteobacteria</taxon>
        <taxon>Hyphomicrobiales</taxon>
        <taxon>Rhizobiaceae</taxon>
        <taxon>Rhizobium/Agrobacterium group</taxon>
        <taxon>Agrobacterium</taxon>
    </lineage>
</organism>
<dbReference type="InterPro" id="IPR000683">
    <property type="entry name" value="Gfo/Idh/MocA-like_OxRdtase_N"/>
</dbReference>
<proteinExistence type="inferred from homology"/>
<accession>A0A4D7DVM1</accession>